<dbReference type="RefSeq" id="WP_015022962.1">
    <property type="nucleotide sequence ID" value="NC_018721.1"/>
</dbReference>
<protein>
    <submittedName>
        <fullName evidence="1">Uncharacterized protein</fullName>
    </submittedName>
</protein>
<dbReference type="Proteomes" id="UP000008514">
    <property type="component" value="Chromosome"/>
</dbReference>
<organism evidence="1 2">
    <name type="scientific">Psychroflexus torquis (strain ATCC 700755 / CIP 106069 / ACAM 623)</name>
    <dbReference type="NCBI Taxonomy" id="313595"/>
    <lineage>
        <taxon>Bacteria</taxon>
        <taxon>Pseudomonadati</taxon>
        <taxon>Bacteroidota</taxon>
        <taxon>Flavobacteriia</taxon>
        <taxon>Flavobacteriales</taxon>
        <taxon>Flavobacteriaceae</taxon>
        <taxon>Psychroflexus</taxon>
    </lineage>
</organism>
<dbReference type="eggNOG" id="ENOG502Z7N5">
    <property type="taxonomic scope" value="Bacteria"/>
</dbReference>
<reference evidence="1" key="1">
    <citation type="submission" date="2006-03" db="EMBL/GenBank/DDBJ databases">
        <authorList>
            <person name="Bowman J."/>
            <person name="Ferriera S."/>
            <person name="Johnson J."/>
            <person name="Kravitz S."/>
            <person name="Halpern A."/>
            <person name="Remington K."/>
            <person name="Beeson K."/>
            <person name="Tran B."/>
            <person name="Rogers Y.-H."/>
            <person name="Friedman R."/>
            <person name="Venter J.C."/>
        </authorList>
    </citation>
    <scope>NUCLEOTIDE SEQUENCE [LARGE SCALE GENOMIC DNA]</scope>
    <source>
        <strain evidence="1">ATCC 700755</strain>
    </source>
</reference>
<gene>
    <name evidence="1" type="ordered locus">P700755_000305</name>
</gene>
<dbReference type="EMBL" id="CP003879">
    <property type="protein sequence ID" value="AFU67343.1"/>
    <property type="molecule type" value="Genomic_DNA"/>
</dbReference>
<keyword evidence="2" id="KW-1185">Reference proteome</keyword>
<accession>K4IBP6</accession>
<name>K4IBP6_PSYTT</name>
<proteinExistence type="predicted"/>
<dbReference type="STRING" id="313595.P700755_000305"/>
<dbReference type="HOGENOM" id="CLU_058193_0_0_10"/>
<evidence type="ECO:0000313" key="1">
    <source>
        <dbReference type="EMBL" id="AFU67343.1"/>
    </source>
</evidence>
<reference evidence="1" key="2">
    <citation type="submission" date="2012-09" db="EMBL/GenBank/DDBJ databases">
        <title>The complete sequence of Psychroflexus torquis an extreme psychrophile from sea-ice that is stimulated by light.</title>
        <authorList>
            <person name="Feng S."/>
            <person name="Powell S.M."/>
            <person name="Bowman J.P."/>
        </authorList>
    </citation>
    <scope>NUCLEOTIDE SEQUENCE [LARGE SCALE GENOMIC DNA]</scope>
    <source>
        <strain evidence="1">ATCC 700755</strain>
    </source>
</reference>
<dbReference type="KEGG" id="ptq:P700755_000305"/>
<dbReference type="OrthoDB" id="9808975at2"/>
<sequence>MNTFNDIKELVSTLKREEKLIAEMFSKRKAIDYKYSDAIELVDNDENRIDFLIKRSVIRENGGCLELDDQFLDFFEQILDVNEEINLSYIDENIKNIKENIGYFLNENNETRRYSYLKFIKKTFRKIGIITLRSVVDIRRNIENTFKNEANYKNKQLKLENLDQKRNLVEKLIIQTLLLIDQEELTFFNRALDEELKRVIVDMKFQLRECSHNLIEIEKQIIDYLNQIKHQGKFIEKLRKLKYLKDHFTIEAETDIKQMIAHKNQVIFEKRIPEPLNLSLEFIRENEKVFEVIKRIARTHKDRTQFQPEIASQISSEYLENNIEEEVMINLEEVRNQFLATSDNLFNFIMNYDFLKQVDFDERVTIFCQITSQYERELRVEEDFQITNGVEFALVYPK</sequence>
<evidence type="ECO:0000313" key="2">
    <source>
        <dbReference type="Proteomes" id="UP000008514"/>
    </source>
</evidence>
<dbReference type="AlphaFoldDB" id="K4IBP6"/>